<dbReference type="EMBL" id="JAAEJV010000091">
    <property type="protein sequence ID" value="MBF5060196.1"/>
    <property type="molecule type" value="Genomic_DNA"/>
</dbReference>
<sequence length="116" mass="14052">MVTDKDREYILNEHLRNISHISDKERQRRVWINGEGPDFDEAVCYFFDIGDPILENYEDYGITEKQHQTLKRLRDEFETFSDDHYWPTQFIDTPEWEEIISLAKEVLKEFGYKSAR</sequence>
<dbReference type="RefSeq" id="WP_194848517.1">
    <property type="nucleotide sequence ID" value="NZ_JAAEJV010000091.1"/>
</dbReference>
<comment type="caution">
    <text evidence="1">The sequence shown here is derived from an EMBL/GenBank/DDBJ whole genome shotgun (WGS) entry which is preliminary data.</text>
</comment>
<name>A0ABS0B1D9_9BACT</name>
<accession>A0ABS0B1D9</accession>
<evidence type="ECO:0000313" key="2">
    <source>
        <dbReference type="Proteomes" id="UP001194714"/>
    </source>
</evidence>
<evidence type="ECO:0008006" key="3">
    <source>
        <dbReference type="Google" id="ProtNLM"/>
    </source>
</evidence>
<proteinExistence type="predicted"/>
<keyword evidence="2" id="KW-1185">Reference proteome</keyword>
<protein>
    <recommendedName>
        <fullName evidence="3">CdiI immunity protein domain-containing protein</fullName>
    </recommendedName>
</protein>
<dbReference type="Proteomes" id="UP001194714">
    <property type="component" value="Unassembled WGS sequence"/>
</dbReference>
<evidence type="ECO:0000313" key="1">
    <source>
        <dbReference type="EMBL" id="MBF5060196.1"/>
    </source>
</evidence>
<reference evidence="1 2" key="1">
    <citation type="submission" date="2020-01" db="EMBL/GenBank/DDBJ databases">
        <title>Draft genome sequence of Cand. Neptunochlamydia vexilliferae K9.</title>
        <authorList>
            <person name="Schulz F."/>
            <person name="Koestlbacher S."/>
            <person name="Wascher F."/>
            <person name="Pizzetti I."/>
            <person name="Horn M."/>
        </authorList>
    </citation>
    <scope>NUCLEOTIDE SEQUENCE [LARGE SCALE GENOMIC DNA]</scope>
    <source>
        <strain evidence="1 2">K9</strain>
    </source>
</reference>
<organism evidence="1 2">
    <name type="scientific">Candidatus Neptunichlamydia vexilliferae</name>
    <dbReference type="NCBI Taxonomy" id="1651774"/>
    <lineage>
        <taxon>Bacteria</taxon>
        <taxon>Pseudomonadati</taxon>
        <taxon>Chlamydiota</taxon>
        <taxon>Chlamydiia</taxon>
        <taxon>Parachlamydiales</taxon>
        <taxon>Simkaniaceae</taxon>
        <taxon>Candidatus Neptunichlamydia</taxon>
    </lineage>
</organism>
<gene>
    <name evidence="1" type="ORF">NEPTK9_001727</name>
</gene>